<accession>A0ABD5UCB8</accession>
<sequence>MDPVERIVAVVDEVGADNIMMSGRKRRPIPKARLGSTTRRVLRDADRPVTACLGE</sequence>
<dbReference type="AlphaFoldDB" id="A0ABD5UCB8"/>
<dbReference type="Proteomes" id="UP001596406">
    <property type="component" value="Unassembled WGS sequence"/>
</dbReference>
<dbReference type="SUPFAM" id="SSF52402">
    <property type="entry name" value="Adenine nucleotide alpha hydrolases-like"/>
    <property type="match status" value="1"/>
</dbReference>
<reference evidence="2 3" key="1">
    <citation type="journal article" date="2019" name="Int. J. Syst. Evol. Microbiol.">
        <title>The Global Catalogue of Microorganisms (GCM) 10K type strain sequencing project: providing services to taxonomists for standard genome sequencing and annotation.</title>
        <authorList>
            <consortium name="The Broad Institute Genomics Platform"/>
            <consortium name="The Broad Institute Genome Sequencing Center for Infectious Disease"/>
            <person name="Wu L."/>
            <person name="Ma J."/>
        </authorList>
    </citation>
    <scope>NUCLEOTIDE SEQUENCE [LARGE SCALE GENOMIC DNA]</scope>
    <source>
        <strain evidence="2 3">PSRA2</strain>
    </source>
</reference>
<protein>
    <submittedName>
        <fullName evidence="2">Universal stress protein</fullName>
    </submittedName>
</protein>
<gene>
    <name evidence="2" type="ORF">ACFQHK_15370</name>
</gene>
<evidence type="ECO:0000259" key="1">
    <source>
        <dbReference type="Pfam" id="PF00582"/>
    </source>
</evidence>
<dbReference type="CDD" id="cd00293">
    <property type="entry name" value="USP-like"/>
    <property type="match status" value="1"/>
</dbReference>
<proteinExistence type="predicted"/>
<dbReference type="InterPro" id="IPR014729">
    <property type="entry name" value="Rossmann-like_a/b/a_fold"/>
</dbReference>
<dbReference type="RefSeq" id="WP_368662186.1">
    <property type="nucleotide sequence ID" value="NZ_JARRAH010000002.1"/>
</dbReference>
<dbReference type="Gene3D" id="3.40.50.620">
    <property type="entry name" value="HUPs"/>
    <property type="match status" value="1"/>
</dbReference>
<keyword evidence="3" id="KW-1185">Reference proteome</keyword>
<name>A0ABD5UCB8_9EURY</name>
<dbReference type="InterPro" id="IPR006016">
    <property type="entry name" value="UspA"/>
</dbReference>
<evidence type="ECO:0000313" key="2">
    <source>
        <dbReference type="EMBL" id="MFC6837868.1"/>
    </source>
</evidence>
<organism evidence="2 3">
    <name type="scientific">Halomarina ordinaria</name>
    <dbReference type="NCBI Taxonomy" id="3033939"/>
    <lineage>
        <taxon>Archaea</taxon>
        <taxon>Methanobacteriati</taxon>
        <taxon>Methanobacteriota</taxon>
        <taxon>Stenosarchaea group</taxon>
        <taxon>Halobacteria</taxon>
        <taxon>Halobacteriales</taxon>
        <taxon>Natronomonadaceae</taxon>
        <taxon>Halomarina</taxon>
    </lineage>
</organism>
<dbReference type="EMBL" id="JBHSXM010000002">
    <property type="protein sequence ID" value="MFC6837868.1"/>
    <property type="molecule type" value="Genomic_DNA"/>
</dbReference>
<dbReference type="Pfam" id="PF00582">
    <property type="entry name" value="Usp"/>
    <property type="match status" value="1"/>
</dbReference>
<comment type="caution">
    <text evidence="2">The sequence shown here is derived from an EMBL/GenBank/DDBJ whole genome shotgun (WGS) entry which is preliminary data.</text>
</comment>
<feature type="domain" description="UspA" evidence="1">
    <location>
        <begin position="2"/>
        <end position="51"/>
    </location>
</feature>
<evidence type="ECO:0000313" key="3">
    <source>
        <dbReference type="Proteomes" id="UP001596406"/>
    </source>
</evidence>